<feature type="region of interest" description="Disordered" evidence="2">
    <location>
        <begin position="609"/>
        <end position="639"/>
    </location>
</feature>
<evidence type="ECO:0000313" key="3">
    <source>
        <dbReference type="EMBL" id="SZX71130.1"/>
    </source>
</evidence>
<feature type="compositionally biased region" description="Polar residues" evidence="2">
    <location>
        <begin position="622"/>
        <end position="633"/>
    </location>
</feature>
<feature type="compositionally biased region" description="Polar residues" evidence="2">
    <location>
        <begin position="676"/>
        <end position="686"/>
    </location>
</feature>
<name>A0A383W1P6_TETOB</name>
<accession>A0A383W1P6</accession>
<protein>
    <submittedName>
        <fullName evidence="3">Uncharacterized protein</fullName>
    </submittedName>
</protein>
<feature type="compositionally biased region" description="Low complexity" evidence="2">
    <location>
        <begin position="429"/>
        <end position="440"/>
    </location>
</feature>
<feature type="coiled-coil region" evidence="1">
    <location>
        <begin position="319"/>
        <end position="353"/>
    </location>
</feature>
<dbReference type="PROSITE" id="PS50096">
    <property type="entry name" value="IQ"/>
    <property type="match status" value="1"/>
</dbReference>
<feature type="region of interest" description="Disordered" evidence="2">
    <location>
        <begin position="1"/>
        <end position="23"/>
    </location>
</feature>
<organism evidence="3 4">
    <name type="scientific">Tetradesmus obliquus</name>
    <name type="common">Green alga</name>
    <name type="synonym">Acutodesmus obliquus</name>
    <dbReference type="NCBI Taxonomy" id="3088"/>
    <lineage>
        <taxon>Eukaryota</taxon>
        <taxon>Viridiplantae</taxon>
        <taxon>Chlorophyta</taxon>
        <taxon>core chlorophytes</taxon>
        <taxon>Chlorophyceae</taxon>
        <taxon>CS clade</taxon>
        <taxon>Sphaeropleales</taxon>
        <taxon>Scenedesmaceae</taxon>
        <taxon>Tetradesmus</taxon>
    </lineage>
</organism>
<feature type="region of interest" description="Disordered" evidence="2">
    <location>
        <begin position="219"/>
        <end position="268"/>
    </location>
</feature>
<feature type="region of interest" description="Disordered" evidence="2">
    <location>
        <begin position="568"/>
        <end position="588"/>
    </location>
</feature>
<feature type="compositionally biased region" description="Low complexity" evidence="2">
    <location>
        <begin position="568"/>
        <end position="583"/>
    </location>
</feature>
<keyword evidence="1" id="KW-0175">Coiled coil</keyword>
<gene>
    <name evidence="3" type="ORF">BQ4739_LOCUS11264</name>
</gene>
<feature type="compositionally biased region" description="Basic residues" evidence="2">
    <location>
        <begin position="251"/>
        <end position="266"/>
    </location>
</feature>
<feature type="region of interest" description="Disordered" evidence="2">
    <location>
        <begin position="399"/>
        <end position="440"/>
    </location>
</feature>
<evidence type="ECO:0000256" key="2">
    <source>
        <dbReference type="SAM" id="MobiDB-lite"/>
    </source>
</evidence>
<feature type="compositionally biased region" description="Polar residues" evidence="2">
    <location>
        <begin position="219"/>
        <end position="248"/>
    </location>
</feature>
<dbReference type="AlphaFoldDB" id="A0A383W1P6"/>
<sequence>MTGGNVTSVNLASSSQKKVQSTSDILKQIESTFTENSHDNKYKQEELSSRILGKISQHEAAFGDQHLPRQRLPKVDAVLLDRYQAARRNVLVLGAIKQASQHASRPNTHRSGKSSHAPIAAAVAAASDAGSCLGDGASAAAAVRGLNSTFTSFAGSRAGSPSVAGREGDISPEASGYIGAEASQLSVSSRKMRHQASGRSGVSSFAGSCVTDRSRLKHVSSSLSTGSGRTQHSEATYTSCGSKYSRATSHWGRKTPRKAKPAKPKPGRVTTAMAQYGSQDDWMSKTLLKHYLASVIQARWRGYQVRKRWADKEGRLAYVEEQKARLQAEQLHQQRLQELQQKLQARRAKQQAQATAAAVAAAALGNEGGLPSEAAAAAAPPTAAVSVAGSRVVSARRMPGSRVMSAAVGGKNRPRSGKAPGSDPYAAEGWPGSDSDSGWSDIELDDVASIKFRAVTPPWQKVSEQACMGQRLRRRMAAAAAAATGQALPEEWGVAGDEGFGAMLGAAWESSSSECGSRLQELRHRRICRKPEPVQLSEPAVAAAAASGLLAAASPDDMSAAAAAAAGVASPGGPAAGDDAAADAADRPLPSQVVEQLLLERYSAKYERMGLPQKMPGRRKWQSMQQEQRSRSPVQLPAANAMQQAAEAAAAAAGVAATGEAAAAAAIAAAAETDVGQPSSNGTATTLPRLKPAAQT</sequence>
<dbReference type="Proteomes" id="UP000256970">
    <property type="component" value="Unassembled WGS sequence"/>
</dbReference>
<keyword evidence="4" id="KW-1185">Reference proteome</keyword>
<proteinExistence type="predicted"/>
<evidence type="ECO:0000256" key="1">
    <source>
        <dbReference type="SAM" id="Coils"/>
    </source>
</evidence>
<dbReference type="CDD" id="cd23767">
    <property type="entry name" value="IQCD"/>
    <property type="match status" value="1"/>
</dbReference>
<feature type="region of interest" description="Disordered" evidence="2">
    <location>
        <begin position="666"/>
        <end position="696"/>
    </location>
</feature>
<reference evidence="3 4" key="1">
    <citation type="submission" date="2016-10" db="EMBL/GenBank/DDBJ databases">
        <authorList>
            <person name="Cai Z."/>
        </authorList>
    </citation>
    <scope>NUCLEOTIDE SEQUENCE [LARGE SCALE GENOMIC DNA]</scope>
</reference>
<dbReference type="EMBL" id="FNXT01001027">
    <property type="protein sequence ID" value="SZX71130.1"/>
    <property type="molecule type" value="Genomic_DNA"/>
</dbReference>
<evidence type="ECO:0000313" key="4">
    <source>
        <dbReference type="Proteomes" id="UP000256970"/>
    </source>
</evidence>